<dbReference type="Pfam" id="PF00072">
    <property type="entry name" value="Response_reg"/>
    <property type="match status" value="1"/>
</dbReference>
<dbReference type="AlphaFoldDB" id="I1YIB4"/>
<accession>I1YIB4</accession>
<organism evidence="17 18">
    <name type="scientific">Methylophaga frappieri (strain ATCC BAA-2434 / DSM 25690 / JAM7)</name>
    <dbReference type="NCBI Taxonomy" id="754477"/>
    <lineage>
        <taxon>Bacteria</taxon>
        <taxon>Pseudomonadati</taxon>
        <taxon>Pseudomonadota</taxon>
        <taxon>Gammaproteobacteria</taxon>
        <taxon>Thiotrichales</taxon>
        <taxon>Piscirickettsiaceae</taxon>
        <taxon>Methylophaga</taxon>
    </lineage>
</organism>
<evidence type="ECO:0000256" key="11">
    <source>
        <dbReference type="ARBA" id="ARBA00070616"/>
    </source>
</evidence>
<keyword evidence="3 12" id="KW-0597">Phosphoprotein</keyword>
<dbReference type="PANTHER" id="PTHR43047">
    <property type="entry name" value="TWO-COMPONENT HISTIDINE PROTEIN KINASE"/>
    <property type="match status" value="1"/>
</dbReference>
<dbReference type="RefSeq" id="WP_014704077.1">
    <property type="nucleotide sequence ID" value="NC_017856.1"/>
</dbReference>
<dbReference type="SUPFAM" id="SSF53850">
    <property type="entry name" value="Periplasmic binding protein-like II"/>
    <property type="match status" value="1"/>
</dbReference>
<dbReference type="CDD" id="cd00130">
    <property type="entry name" value="PAS"/>
    <property type="match status" value="1"/>
</dbReference>
<dbReference type="Pfam" id="PF09084">
    <property type="entry name" value="NMT1"/>
    <property type="match status" value="1"/>
</dbReference>
<dbReference type="SMART" id="SM00388">
    <property type="entry name" value="HisKA"/>
    <property type="match status" value="1"/>
</dbReference>
<evidence type="ECO:0000259" key="15">
    <source>
        <dbReference type="PROSITE" id="PS50110"/>
    </source>
</evidence>
<dbReference type="SMART" id="SM00448">
    <property type="entry name" value="REC"/>
    <property type="match status" value="1"/>
</dbReference>
<dbReference type="NCBIfam" id="TIGR00229">
    <property type="entry name" value="sensory_box"/>
    <property type="match status" value="1"/>
</dbReference>
<dbReference type="SUPFAM" id="SSF55785">
    <property type="entry name" value="PYP-like sensor domain (PAS domain)"/>
    <property type="match status" value="1"/>
</dbReference>
<feature type="domain" description="PAS" evidence="16">
    <location>
        <begin position="381"/>
        <end position="451"/>
    </location>
</feature>
<dbReference type="InterPro" id="IPR013767">
    <property type="entry name" value="PAS_fold"/>
</dbReference>
<dbReference type="Pfam" id="PF00512">
    <property type="entry name" value="HisKA"/>
    <property type="match status" value="1"/>
</dbReference>
<dbReference type="EMBL" id="CP003380">
    <property type="protein sequence ID" value="AFJ02657.1"/>
    <property type="molecule type" value="Genomic_DNA"/>
</dbReference>
<sequence length="894" mass="100023" precursor="true">MSCYRRFLLCLLLVLPGSLLAVEESRTLTPVTVKLHWLHQFQFAGIYAAIEAGYYRDAGLNVTIETAWEPPHDEVESGEVEFGFSGAGLVVERLNGRPFVALAAIFQRSPYTWLVLAESSIEEPTDFIGKTVTRHSSVDDLSAILWQQNIDTTKINFVPRQPNDLQRLIAGEIDILPAYVSNEPYYLEQRNIAYRAISPHDFDINFYSDILFTSEQFLRESPEIVAAFHRATLQGWEDALNYPDAVIDTILRNYNTQQKTRAHLYYEANALKSLSLYPMVEIGHMTLARWQAIADYYQKQGVVNNSQPLAGFLYEPPSERDVTAWQWGLLLLALIAIMALLGFHLKRRHSLLLKSQVAEKTAALAQELQHRKTLENYAKREGERLKTVLDNTQDGVITIDASGKISHFNQAASTLFGYQPDDVIGKNITMLMPATFRHQHEQGMLRFLQHGESNVIGSAVQVEALHKSGQTIPIELTLSAYQWESQYFFTGIARDISLRQAEHQALITAKEEAEKANQAKSEFLSAMSHELRTPLNAIMGFAQLLKMDIQNQLSAEQSSHLDIILQSGSHLAKLINDVLELSRIESGNLDVTLVPVNVSQVIEDCLPFLQTLAHDNSIQIDIPPATNHWVKADATRLKQVMINLLSNAIKYNRPQGMVSISLDELSDNQILRITITDTGIGIPKQLQTRLFTAFDRLGQDASGIEGSGVGLVVTQRLIEAMQGRIGFDSREGEGSRFWLDLALMQTKMTPSPAPVDTESLPEIQSSQSVPGGKTMTVLYVEDNPANIQLMQAYFRQHSHCVMHSCKTAETALQAITTLKPELILIDINLPGMNGLEATRQIRQMPGMKPVPIVAITAAAMPHEQQRASGLFDAYLTKPLNFNELDIFLQNNLSP</sequence>
<dbReference type="Gene3D" id="3.40.190.10">
    <property type="entry name" value="Periplasmic binding protein-like II"/>
    <property type="match status" value="2"/>
</dbReference>
<dbReference type="InterPro" id="IPR015168">
    <property type="entry name" value="SsuA/THI5"/>
</dbReference>
<dbReference type="PROSITE" id="PS50109">
    <property type="entry name" value="HIS_KIN"/>
    <property type="match status" value="1"/>
</dbReference>
<feature type="domain" description="Histidine kinase" evidence="14">
    <location>
        <begin position="526"/>
        <end position="745"/>
    </location>
</feature>
<dbReference type="SUPFAM" id="SSF55874">
    <property type="entry name" value="ATPase domain of HSP90 chaperone/DNA topoisomerase II/histidine kinase"/>
    <property type="match status" value="1"/>
</dbReference>
<dbReference type="GO" id="GO:0005886">
    <property type="term" value="C:plasma membrane"/>
    <property type="evidence" value="ECO:0007669"/>
    <property type="project" value="UniProtKB-ARBA"/>
</dbReference>
<dbReference type="GO" id="GO:0000155">
    <property type="term" value="F:phosphorelay sensor kinase activity"/>
    <property type="evidence" value="ECO:0007669"/>
    <property type="project" value="InterPro"/>
</dbReference>
<dbReference type="FunFam" id="1.10.287.130:FF:000001">
    <property type="entry name" value="Two-component sensor histidine kinase"/>
    <property type="match status" value="1"/>
</dbReference>
<dbReference type="PATRIC" id="fig|754477.3.peg.1488"/>
<dbReference type="OrthoDB" id="9792854at2"/>
<feature type="modified residue" description="4-aspartylphosphate" evidence="12">
    <location>
        <position position="826"/>
    </location>
</feature>
<evidence type="ECO:0000313" key="18">
    <source>
        <dbReference type="Proteomes" id="UP000009145"/>
    </source>
</evidence>
<dbReference type="Pfam" id="PF02518">
    <property type="entry name" value="HATPase_c"/>
    <property type="match status" value="1"/>
</dbReference>
<dbReference type="PRINTS" id="PR00344">
    <property type="entry name" value="BCTRLSENSOR"/>
</dbReference>
<keyword evidence="7" id="KW-0067">ATP-binding</keyword>
<evidence type="ECO:0000256" key="4">
    <source>
        <dbReference type="ARBA" id="ARBA00022679"/>
    </source>
</evidence>
<keyword evidence="8" id="KW-0902">Two-component regulatory system</keyword>
<comment type="function">
    <text evidence="10">Putative oxygen sensor; modulates the activity of FixJ, a transcriptional activator of nitrogen fixation fixK gene. FixL probably acts as a kinase that phosphorylates FixJ.</text>
</comment>
<dbReference type="STRING" id="754477.Q7C_1508"/>
<evidence type="ECO:0000256" key="2">
    <source>
        <dbReference type="ARBA" id="ARBA00012438"/>
    </source>
</evidence>
<evidence type="ECO:0000256" key="6">
    <source>
        <dbReference type="ARBA" id="ARBA00022777"/>
    </source>
</evidence>
<evidence type="ECO:0000256" key="8">
    <source>
        <dbReference type="ARBA" id="ARBA00023012"/>
    </source>
</evidence>
<reference evidence="17 18" key="1">
    <citation type="journal article" date="2012" name="J. Bacteriol.">
        <title>Complete genome sequences of Methylophaga sp. strain JAM1 and Methylophaga sp. strain JAM7.</title>
        <authorList>
            <person name="Villeneuve C."/>
            <person name="Martineau C."/>
            <person name="Mauffrey F."/>
            <person name="Villemur R."/>
        </authorList>
    </citation>
    <scope>NUCLEOTIDE SEQUENCE [LARGE SCALE GENOMIC DNA]</scope>
    <source>
        <strain evidence="17 18">JAM7</strain>
    </source>
</reference>
<keyword evidence="13" id="KW-0732">Signal</keyword>
<keyword evidence="4" id="KW-0808">Transferase</keyword>
<dbReference type="Proteomes" id="UP000009145">
    <property type="component" value="Chromosome"/>
</dbReference>
<evidence type="ECO:0000256" key="12">
    <source>
        <dbReference type="PROSITE-ProRule" id="PRU00169"/>
    </source>
</evidence>
<dbReference type="InterPro" id="IPR035965">
    <property type="entry name" value="PAS-like_dom_sf"/>
</dbReference>
<feature type="chain" id="PRO_5003654622" description="Sensor protein FixL" evidence="13">
    <location>
        <begin position="22"/>
        <end position="894"/>
    </location>
</feature>
<evidence type="ECO:0000256" key="13">
    <source>
        <dbReference type="SAM" id="SignalP"/>
    </source>
</evidence>
<dbReference type="eggNOG" id="COG0715">
    <property type="taxonomic scope" value="Bacteria"/>
</dbReference>
<dbReference type="SUPFAM" id="SSF47384">
    <property type="entry name" value="Homodimeric domain of signal transducing histidine kinase"/>
    <property type="match status" value="1"/>
</dbReference>
<dbReference type="InterPro" id="IPR004358">
    <property type="entry name" value="Sig_transdc_His_kin-like_C"/>
</dbReference>
<dbReference type="PROSITE" id="PS50110">
    <property type="entry name" value="RESPONSE_REGULATORY"/>
    <property type="match status" value="1"/>
</dbReference>
<dbReference type="PROSITE" id="PS50112">
    <property type="entry name" value="PAS"/>
    <property type="match status" value="1"/>
</dbReference>
<dbReference type="Pfam" id="PF00989">
    <property type="entry name" value="PAS"/>
    <property type="match status" value="1"/>
</dbReference>
<dbReference type="InterPro" id="IPR003661">
    <property type="entry name" value="HisK_dim/P_dom"/>
</dbReference>
<feature type="signal peptide" evidence="13">
    <location>
        <begin position="1"/>
        <end position="21"/>
    </location>
</feature>
<dbReference type="Gene3D" id="3.40.50.2300">
    <property type="match status" value="1"/>
</dbReference>
<dbReference type="InterPro" id="IPR000014">
    <property type="entry name" value="PAS"/>
</dbReference>
<keyword evidence="9" id="KW-0472">Membrane</keyword>
<dbReference type="Gene3D" id="3.30.565.10">
    <property type="entry name" value="Histidine kinase-like ATPase, C-terminal domain"/>
    <property type="match status" value="1"/>
</dbReference>
<proteinExistence type="predicted"/>
<dbReference type="KEGG" id="mec:Q7C_1508"/>
<dbReference type="FunFam" id="3.30.450.20:FF:000060">
    <property type="entry name" value="Sensor protein FixL"/>
    <property type="match status" value="1"/>
</dbReference>
<name>I1YIB4_METFJ</name>
<dbReference type="SMART" id="SM00091">
    <property type="entry name" value="PAS"/>
    <property type="match status" value="1"/>
</dbReference>
<feature type="domain" description="Response regulatory" evidence="15">
    <location>
        <begin position="776"/>
        <end position="892"/>
    </location>
</feature>
<dbReference type="InterPro" id="IPR036097">
    <property type="entry name" value="HisK_dim/P_sf"/>
</dbReference>
<dbReference type="SMART" id="SM00387">
    <property type="entry name" value="HATPase_c"/>
    <property type="match status" value="1"/>
</dbReference>
<dbReference type="EC" id="2.7.13.3" evidence="2"/>
<dbReference type="CDD" id="cd00082">
    <property type="entry name" value="HisKA"/>
    <property type="match status" value="1"/>
</dbReference>
<dbReference type="InterPro" id="IPR005467">
    <property type="entry name" value="His_kinase_dom"/>
</dbReference>
<evidence type="ECO:0000259" key="16">
    <source>
        <dbReference type="PROSITE" id="PS50112"/>
    </source>
</evidence>
<dbReference type="HOGENOM" id="CLU_000445_86_3_6"/>
<keyword evidence="6" id="KW-0418">Kinase</keyword>
<dbReference type="GO" id="GO:0005524">
    <property type="term" value="F:ATP binding"/>
    <property type="evidence" value="ECO:0007669"/>
    <property type="project" value="UniProtKB-KW"/>
</dbReference>
<comment type="catalytic activity">
    <reaction evidence="1">
        <text>ATP + protein L-histidine = ADP + protein N-phospho-L-histidine.</text>
        <dbReference type="EC" id="2.7.13.3"/>
    </reaction>
</comment>
<gene>
    <name evidence="17" type="ordered locus">Q7C_1508</name>
</gene>
<evidence type="ECO:0000256" key="1">
    <source>
        <dbReference type="ARBA" id="ARBA00000085"/>
    </source>
</evidence>
<protein>
    <recommendedName>
        <fullName evidence="11">Sensor protein FixL</fullName>
        <ecNumber evidence="2">2.7.13.3</ecNumber>
    </recommendedName>
</protein>
<evidence type="ECO:0000256" key="7">
    <source>
        <dbReference type="ARBA" id="ARBA00022840"/>
    </source>
</evidence>
<dbReference type="FunFam" id="3.30.565.10:FF:000006">
    <property type="entry name" value="Sensor histidine kinase WalK"/>
    <property type="match status" value="1"/>
</dbReference>
<dbReference type="GO" id="GO:0006355">
    <property type="term" value="P:regulation of DNA-templated transcription"/>
    <property type="evidence" value="ECO:0007669"/>
    <property type="project" value="InterPro"/>
</dbReference>
<evidence type="ECO:0000256" key="3">
    <source>
        <dbReference type="ARBA" id="ARBA00022553"/>
    </source>
</evidence>
<dbReference type="SUPFAM" id="SSF52172">
    <property type="entry name" value="CheY-like"/>
    <property type="match status" value="1"/>
</dbReference>
<dbReference type="Gene3D" id="1.10.287.130">
    <property type="match status" value="1"/>
</dbReference>
<dbReference type="Gene3D" id="3.30.450.20">
    <property type="entry name" value="PAS domain"/>
    <property type="match status" value="1"/>
</dbReference>
<keyword evidence="18" id="KW-1185">Reference proteome</keyword>
<evidence type="ECO:0000259" key="14">
    <source>
        <dbReference type="PROSITE" id="PS50109"/>
    </source>
</evidence>
<evidence type="ECO:0000256" key="5">
    <source>
        <dbReference type="ARBA" id="ARBA00022741"/>
    </source>
</evidence>
<dbReference type="InterPro" id="IPR001789">
    <property type="entry name" value="Sig_transdc_resp-reg_receiver"/>
</dbReference>
<evidence type="ECO:0000256" key="10">
    <source>
        <dbReference type="ARBA" id="ARBA00059827"/>
    </source>
</evidence>
<dbReference type="InterPro" id="IPR003594">
    <property type="entry name" value="HATPase_dom"/>
</dbReference>
<evidence type="ECO:0000256" key="9">
    <source>
        <dbReference type="ARBA" id="ARBA00023136"/>
    </source>
</evidence>
<keyword evidence="5" id="KW-0547">Nucleotide-binding</keyword>
<dbReference type="InterPro" id="IPR036890">
    <property type="entry name" value="HATPase_C_sf"/>
</dbReference>
<dbReference type="eggNOG" id="COG2205">
    <property type="taxonomic scope" value="Bacteria"/>
</dbReference>
<evidence type="ECO:0000313" key="17">
    <source>
        <dbReference type="EMBL" id="AFJ02657.1"/>
    </source>
</evidence>
<dbReference type="InterPro" id="IPR011006">
    <property type="entry name" value="CheY-like_superfamily"/>
</dbReference>